<name>A0A916DTQ1_9BACT</name>
<dbReference type="RefSeq" id="WP_264792807.1">
    <property type="nucleotide sequence ID" value="NZ_AP026867.1"/>
</dbReference>
<keyword evidence="2" id="KW-1185">Reference proteome</keyword>
<reference evidence="1" key="1">
    <citation type="submission" date="2022-09" db="EMBL/GenBank/DDBJ databases">
        <title>Aureispira anguillicida sp. nov., isolated from Leptocephalus of Japanese eel Anguilla japonica.</title>
        <authorList>
            <person name="Yuasa K."/>
            <person name="Mekata T."/>
            <person name="Ikunari K."/>
        </authorList>
    </citation>
    <scope>NUCLEOTIDE SEQUENCE</scope>
    <source>
        <strain evidence="1">EL160426</strain>
    </source>
</reference>
<gene>
    <name evidence="1" type="ORF">AsAng_0023650</name>
</gene>
<organism evidence="1 2">
    <name type="scientific">Aureispira anguillae</name>
    <dbReference type="NCBI Taxonomy" id="2864201"/>
    <lineage>
        <taxon>Bacteria</taxon>
        <taxon>Pseudomonadati</taxon>
        <taxon>Bacteroidota</taxon>
        <taxon>Saprospiria</taxon>
        <taxon>Saprospirales</taxon>
        <taxon>Saprospiraceae</taxon>
        <taxon>Aureispira</taxon>
    </lineage>
</organism>
<evidence type="ECO:0000313" key="2">
    <source>
        <dbReference type="Proteomes" id="UP001060919"/>
    </source>
</evidence>
<evidence type="ECO:0000313" key="1">
    <source>
        <dbReference type="EMBL" id="BDS11651.1"/>
    </source>
</evidence>
<sequence length="244" mass="26982">MIYRFLLIFSFALLVALDLSAQSEMKDVVHLENGEIVRGEVLEYDPKKTIKIRILGGSILVYNSSEVIKIEKEKVKESDKTKTIHSKRPLHVKDKGIYHSIMGGLMFSNERFLGASGGLPSGLSLDYVVGYQFHRLLSVGAGIGFNVPAYELYMPAYANVRGYFFKGSASMYYDVNIGYGFLLGGNFWAGGNQTGGFYARPSLGVRFPSTKKCHLTMDVGCTIQDRGLGLNSIYALSLRLGVTF</sequence>
<dbReference type="Proteomes" id="UP001060919">
    <property type="component" value="Chromosome"/>
</dbReference>
<dbReference type="KEGG" id="aup:AsAng_0023650"/>
<dbReference type="EMBL" id="AP026867">
    <property type="protein sequence ID" value="BDS11651.1"/>
    <property type="molecule type" value="Genomic_DNA"/>
</dbReference>
<dbReference type="AlphaFoldDB" id="A0A916DTQ1"/>
<proteinExistence type="predicted"/>
<protein>
    <submittedName>
        <fullName evidence="1">Uncharacterized protein</fullName>
    </submittedName>
</protein>
<accession>A0A916DTQ1</accession>